<organism evidence="8 9">
    <name type="scientific">Candidatus Deianiraea vastatrix</name>
    <dbReference type="NCBI Taxonomy" id="2163644"/>
    <lineage>
        <taxon>Bacteria</taxon>
        <taxon>Pseudomonadati</taxon>
        <taxon>Pseudomonadota</taxon>
        <taxon>Alphaproteobacteria</taxon>
        <taxon>Rickettsiales</taxon>
        <taxon>Candidatus Deianiraeaceae</taxon>
        <taxon>Candidatus Deianiraea</taxon>
    </lineage>
</organism>
<feature type="domain" description="Tyr recombinase" evidence="6">
    <location>
        <begin position="215"/>
        <end position="392"/>
    </location>
</feature>
<dbReference type="EMBL" id="CP029077">
    <property type="protein sequence ID" value="QED22952.1"/>
    <property type="molecule type" value="Genomic_DNA"/>
</dbReference>
<evidence type="ECO:0000313" key="9">
    <source>
        <dbReference type="Proteomes" id="UP000321934"/>
    </source>
</evidence>
<dbReference type="Pfam" id="PF00589">
    <property type="entry name" value="Phage_integrase"/>
    <property type="match status" value="1"/>
</dbReference>
<reference evidence="8 9" key="1">
    <citation type="journal article" date="2019" name="ISME J.">
        <title>Deianiraea, an extracellular bacterium associated with the ciliate Paramecium, suggests an alternative scenario for the evolution of Rickettsiales.</title>
        <authorList>
            <person name="Castelli M."/>
            <person name="Sabaneyeva E."/>
            <person name="Lanzoni O."/>
            <person name="Lebedeva N."/>
            <person name="Floriano A.M."/>
            <person name="Gaiarsa S."/>
            <person name="Benken K."/>
            <person name="Modeo L."/>
            <person name="Bandi C."/>
            <person name="Potekhin A."/>
            <person name="Sassera D."/>
            <person name="Petroni G."/>
        </authorList>
    </citation>
    <scope>NUCLEOTIDE SEQUENCE [LARGE SCALE GENOMIC DNA]</scope>
    <source>
        <strain evidence="8">CyL4-1</strain>
    </source>
</reference>
<dbReference type="OrthoDB" id="6388170at2"/>
<dbReference type="InterPro" id="IPR050808">
    <property type="entry name" value="Phage_Integrase"/>
</dbReference>
<dbReference type="GO" id="GO:0015074">
    <property type="term" value="P:DNA integration"/>
    <property type="evidence" value="ECO:0007669"/>
    <property type="project" value="UniProtKB-KW"/>
</dbReference>
<dbReference type="InterPro" id="IPR010998">
    <property type="entry name" value="Integrase_recombinase_N"/>
</dbReference>
<dbReference type="InterPro" id="IPR044068">
    <property type="entry name" value="CB"/>
</dbReference>
<dbReference type="Proteomes" id="UP000321934">
    <property type="component" value="Chromosome"/>
</dbReference>
<evidence type="ECO:0000256" key="1">
    <source>
        <dbReference type="ARBA" id="ARBA00008857"/>
    </source>
</evidence>
<evidence type="ECO:0000259" key="6">
    <source>
        <dbReference type="PROSITE" id="PS51898"/>
    </source>
</evidence>
<dbReference type="CDD" id="cd00796">
    <property type="entry name" value="INT_Rci_Hp1_C"/>
    <property type="match status" value="1"/>
</dbReference>
<keyword evidence="3 5" id="KW-0238">DNA-binding</keyword>
<dbReference type="InterPro" id="IPR002104">
    <property type="entry name" value="Integrase_catalytic"/>
</dbReference>
<keyword evidence="9" id="KW-1185">Reference proteome</keyword>
<accession>A0A5B8XC91</accession>
<dbReference type="InterPro" id="IPR011010">
    <property type="entry name" value="DNA_brk_join_enz"/>
</dbReference>
<protein>
    <submittedName>
        <fullName evidence="8">Phage integrase</fullName>
    </submittedName>
</protein>
<comment type="similarity">
    <text evidence="1">Belongs to the 'phage' integrase family.</text>
</comment>
<dbReference type="PROSITE" id="PS51898">
    <property type="entry name" value="TYR_RECOMBINASE"/>
    <property type="match status" value="1"/>
</dbReference>
<dbReference type="SUPFAM" id="SSF56349">
    <property type="entry name" value="DNA breaking-rejoining enzymes"/>
    <property type="match status" value="1"/>
</dbReference>
<dbReference type="Gene3D" id="3.30.160.390">
    <property type="entry name" value="Integrase, DNA-binding domain"/>
    <property type="match status" value="1"/>
</dbReference>
<dbReference type="PANTHER" id="PTHR30629">
    <property type="entry name" value="PROPHAGE INTEGRASE"/>
    <property type="match status" value="1"/>
</dbReference>
<proteinExistence type="inferred from homology"/>
<dbReference type="Gene3D" id="1.10.150.130">
    <property type="match status" value="1"/>
</dbReference>
<evidence type="ECO:0000256" key="2">
    <source>
        <dbReference type="ARBA" id="ARBA00022908"/>
    </source>
</evidence>
<dbReference type="Gene3D" id="1.10.443.10">
    <property type="entry name" value="Intergrase catalytic core"/>
    <property type="match status" value="1"/>
</dbReference>
<gene>
    <name evidence="8" type="ORF">Deia_00141</name>
</gene>
<dbReference type="RefSeq" id="WP_161982760.1">
    <property type="nucleotide sequence ID" value="NZ_CP029077.1"/>
</dbReference>
<feature type="domain" description="Core-binding (CB)" evidence="7">
    <location>
        <begin position="117"/>
        <end position="195"/>
    </location>
</feature>
<dbReference type="GO" id="GO:0003677">
    <property type="term" value="F:DNA binding"/>
    <property type="evidence" value="ECO:0007669"/>
    <property type="project" value="UniProtKB-UniRule"/>
</dbReference>
<dbReference type="Pfam" id="PF13356">
    <property type="entry name" value="Arm-DNA-bind_3"/>
    <property type="match status" value="1"/>
</dbReference>
<dbReference type="InterPro" id="IPR025166">
    <property type="entry name" value="Integrase_DNA_bind_dom"/>
</dbReference>
<keyword evidence="2" id="KW-0229">DNA integration</keyword>
<name>A0A5B8XC91_9RICK</name>
<dbReference type="InterPro" id="IPR013762">
    <property type="entry name" value="Integrase-like_cat_sf"/>
</dbReference>
<evidence type="ECO:0000256" key="5">
    <source>
        <dbReference type="PROSITE-ProRule" id="PRU01248"/>
    </source>
</evidence>
<keyword evidence="4" id="KW-0233">DNA recombination</keyword>
<dbReference type="AlphaFoldDB" id="A0A5B8XC91"/>
<dbReference type="PANTHER" id="PTHR30629:SF2">
    <property type="entry name" value="PROPHAGE INTEGRASE INTS-RELATED"/>
    <property type="match status" value="1"/>
</dbReference>
<dbReference type="InterPro" id="IPR038488">
    <property type="entry name" value="Integrase_DNA-bd_sf"/>
</dbReference>
<sequence length="409" mass="48086">MNKNENFEVENADEKSCVRGQTFLNFTKKAISEISPSKTNTNYHDLIQKGLFIVVYPSGTKVFWTRKMINGRQKKFKIGNFPDISIENARKKVAEFRGKIAIGEDPTLAKYNFSKEKTFKQVFDEYIEKHAKIRKRTWQEDVIDIEQYFKDWFNRKACTITKEEIRDFHSKLGIKHPFRANRLIQKLSSIFNKAIEFGWNHTNPVIGIKKFPEPPRDRSIDPKRELESFMRSLELEQSRTAKDFILISALTAVRKSNILEMKWSDINDLNTDDAIWKIERTKNGKPHIVPLPSLAREILQSRFNLENKDNVWVFNSERGGHFTDPKSCWRRVLKRAGIKDLRIHDLRRNVATNLNEIGINYFTIKDVMGHSSKDVTSIYARTRINTLRDTLEKQQEFLLENAKGINKWW</sequence>
<evidence type="ECO:0000259" key="7">
    <source>
        <dbReference type="PROSITE" id="PS51900"/>
    </source>
</evidence>
<evidence type="ECO:0000313" key="8">
    <source>
        <dbReference type="EMBL" id="QED22952.1"/>
    </source>
</evidence>
<evidence type="ECO:0000256" key="4">
    <source>
        <dbReference type="ARBA" id="ARBA00023172"/>
    </source>
</evidence>
<dbReference type="GO" id="GO:0006310">
    <property type="term" value="P:DNA recombination"/>
    <property type="evidence" value="ECO:0007669"/>
    <property type="project" value="UniProtKB-KW"/>
</dbReference>
<evidence type="ECO:0000256" key="3">
    <source>
        <dbReference type="ARBA" id="ARBA00023125"/>
    </source>
</evidence>
<dbReference type="PROSITE" id="PS51900">
    <property type="entry name" value="CB"/>
    <property type="match status" value="1"/>
</dbReference>